<evidence type="ECO:0000256" key="1">
    <source>
        <dbReference type="SAM" id="MobiDB-lite"/>
    </source>
</evidence>
<sequence length="160" mass="17208">HHCERCPVAQGHNRSVVTLQVLCTPRETMDLIHFTINFLVDEASGDSEFDSVEPAACVAGSDGVEVDLLDGGGGGDDNDDKESAVDVDGGIGYGEGDQEDGGEYVDDGNSEGSERWSLQEEFGRGNESMEEEGDGSVHRVGDERESDRLFWETCLSSGYP</sequence>
<feature type="non-terminal residue" evidence="2">
    <location>
        <position position="1"/>
    </location>
</feature>
<proteinExistence type="predicted"/>
<accession>A0A1D1YF86</accession>
<feature type="compositionally biased region" description="Basic and acidic residues" evidence="1">
    <location>
        <begin position="112"/>
        <end position="124"/>
    </location>
</feature>
<feature type="region of interest" description="Disordered" evidence="1">
    <location>
        <begin position="69"/>
        <end position="144"/>
    </location>
</feature>
<protein>
    <submittedName>
        <fullName evidence="2">Nucleoprotein TPR</fullName>
    </submittedName>
</protein>
<reference evidence="2" key="1">
    <citation type="submission" date="2015-07" db="EMBL/GenBank/DDBJ databases">
        <title>Transcriptome Assembly of Anthurium amnicola.</title>
        <authorList>
            <person name="Suzuki J."/>
        </authorList>
    </citation>
    <scope>NUCLEOTIDE SEQUENCE</scope>
</reference>
<gene>
    <name evidence="2" type="primary">TPR_0</name>
    <name evidence="2" type="ORF">g.128832</name>
</gene>
<evidence type="ECO:0000313" key="2">
    <source>
        <dbReference type="EMBL" id="JAT53294.1"/>
    </source>
</evidence>
<dbReference type="EMBL" id="GDJX01014642">
    <property type="protein sequence ID" value="JAT53294.1"/>
    <property type="molecule type" value="Transcribed_RNA"/>
</dbReference>
<name>A0A1D1YF86_9ARAE</name>
<feature type="compositionally biased region" description="Basic and acidic residues" evidence="1">
    <location>
        <begin position="135"/>
        <end position="144"/>
    </location>
</feature>
<dbReference type="AlphaFoldDB" id="A0A1D1YF86"/>
<organism evidence="2">
    <name type="scientific">Anthurium amnicola</name>
    <dbReference type="NCBI Taxonomy" id="1678845"/>
    <lineage>
        <taxon>Eukaryota</taxon>
        <taxon>Viridiplantae</taxon>
        <taxon>Streptophyta</taxon>
        <taxon>Embryophyta</taxon>
        <taxon>Tracheophyta</taxon>
        <taxon>Spermatophyta</taxon>
        <taxon>Magnoliopsida</taxon>
        <taxon>Liliopsida</taxon>
        <taxon>Araceae</taxon>
        <taxon>Pothoideae</taxon>
        <taxon>Potheae</taxon>
        <taxon>Anthurium</taxon>
    </lineage>
</organism>
<feature type="compositionally biased region" description="Acidic residues" evidence="1">
    <location>
        <begin position="96"/>
        <end position="109"/>
    </location>
</feature>